<dbReference type="InterPro" id="IPR002110">
    <property type="entry name" value="Ankyrin_rpt"/>
</dbReference>
<evidence type="ECO:0000259" key="10">
    <source>
        <dbReference type="Pfam" id="PF13962"/>
    </source>
</evidence>
<dbReference type="PROSITE" id="PS50297">
    <property type="entry name" value="ANK_REP_REGION"/>
    <property type="match status" value="3"/>
</dbReference>
<proteinExistence type="predicted"/>
<evidence type="ECO:0000256" key="6">
    <source>
        <dbReference type="ARBA" id="ARBA00023136"/>
    </source>
</evidence>
<feature type="repeat" description="ANK" evidence="7">
    <location>
        <begin position="193"/>
        <end position="225"/>
    </location>
</feature>
<dbReference type="PANTHER" id="PTHR24186:SF38">
    <property type="entry name" value="ANKYRIN REPEAT FAMILY PROTEIN"/>
    <property type="match status" value="1"/>
</dbReference>
<feature type="transmembrane region" description="Helical" evidence="9">
    <location>
        <begin position="503"/>
        <end position="527"/>
    </location>
</feature>
<feature type="repeat" description="ANK" evidence="7">
    <location>
        <begin position="159"/>
        <end position="191"/>
    </location>
</feature>
<sequence length="652" mass="72663">MEFLEPFFLRTTLNQAKIPVKMHPTLFEAILRNDREMLSSLIRENGNILDHTTKSGLETALHLASKYGKEDLVMEIVKLKPEMVLAENKNMETPLHEACRQGNPRVVLMLLEAHPWVACKLNCNHQSALFLSSSNGHLNVVKILLSQPWLLDLEDDDDVSMSSLHVAASKGHTEIVREILKASPNLAQKMDENGCNPLHYACSEGHLDITRMLLKHDKGMALRVNNNGHTPLHLAAINGDATTLKAFMEMDPVSFHRLTTDGETVFHLAARFNRRIAFKFLAGAFSDTRLLYCPDQFGNTVLHVGVSGGHYSLAGFIINETRVKINQQNARGLTALDMVVNNAENSVELSTLREMLVRAGGKTSSSEEEVEESPREALEREYSRIIALSRNYYSFENLHQISTSNEGTTSPQIRQDSATKTTAAAERFKHDSRLRREELIKIYKMQHKKNQKVYIEAMQNARNTIILVAILIATVTFAAGINPPGGVHQDGRLGGRSMMGRTTAFRVFMISNNIALFTSLGIVVVLVSIIPFRRKPLMKLLRVAHKLLWVAVAFMAVAYVAGTCVIMPHGHEGSWEFEASVAICGGGLGTVFLWLGVVLVKHWLRKTKWREEEEKRREGDGNGNPNGNGDNNDSLSSNSDVLSAVLLGYHAY</sequence>
<comment type="subcellular location">
    <subcellularLocation>
        <location evidence="1">Membrane</location>
        <topology evidence="1">Multi-pass membrane protein</topology>
    </subcellularLocation>
</comment>
<dbReference type="Pfam" id="PF12796">
    <property type="entry name" value="Ank_2"/>
    <property type="match status" value="2"/>
</dbReference>
<evidence type="ECO:0000256" key="4">
    <source>
        <dbReference type="ARBA" id="ARBA00022989"/>
    </source>
</evidence>
<dbReference type="PROSITE" id="PS50088">
    <property type="entry name" value="ANK_REPEAT"/>
    <property type="match status" value="4"/>
</dbReference>
<feature type="domain" description="PGG" evidence="10">
    <location>
        <begin position="456"/>
        <end position="565"/>
    </location>
</feature>
<keyword evidence="3" id="KW-0677">Repeat</keyword>
<protein>
    <recommendedName>
        <fullName evidence="10">PGG domain-containing protein</fullName>
    </recommendedName>
</protein>
<evidence type="ECO:0000256" key="3">
    <source>
        <dbReference type="ARBA" id="ARBA00022737"/>
    </source>
</evidence>
<evidence type="ECO:0000256" key="9">
    <source>
        <dbReference type="SAM" id="Phobius"/>
    </source>
</evidence>
<dbReference type="Proteomes" id="UP001154282">
    <property type="component" value="Unassembled WGS sequence"/>
</dbReference>
<evidence type="ECO:0000256" key="8">
    <source>
        <dbReference type="SAM" id="MobiDB-lite"/>
    </source>
</evidence>
<dbReference type="PANTHER" id="PTHR24186">
    <property type="entry name" value="PROTEIN PHOSPHATASE 1 REGULATORY SUBUNIT"/>
    <property type="match status" value="1"/>
</dbReference>
<feature type="repeat" description="ANK" evidence="7">
    <location>
        <begin position="90"/>
        <end position="112"/>
    </location>
</feature>
<dbReference type="Pfam" id="PF13962">
    <property type="entry name" value="PGG"/>
    <property type="match status" value="1"/>
</dbReference>
<evidence type="ECO:0000256" key="5">
    <source>
        <dbReference type="ARBA" id="ARBA00023043"/>
    </source>
</evidence>
<dbReference type="GO" id="GO:0005886">
    <property type="term" value="C:plasma membrane"/>
    <property type="evidence" value="ECO:0007669"/>
    <property type="project" value="TreeGrafter"/>
</dbReference>
<dbReference type="SMART" id="SM00248">
    <property type="entry name" value="ANK"/>
    <property type="match status" value="9"/>
</dbReference>
<evidence type="ECO:0000256" key="1">
    <source>
        <dbReference type="ARBA" id="ARBA00004141"/>
    </source>
</evidence>
<evidence type="ECO:0000313" key="12">
    <source>
        <dbReference type="Proteomes" id="UP001154282"/>
    </source>
</evidence>
<dbReference type="EMBL" id="CAMGYJ010000005">
    <property type="protein sequence ID" value="CAI0423302.1"/>
    <property type="molecule type" value="Genomic_DNA"/>
</dbReference>
<keyword evidence="2 9" id="KW-0812">Transmembrane</keyword>
<feature type="transmembrane region" description="Helical" evidence="9">
    <location>
        <begin position="464"/>
        <end position="483"/>
    </location>
</feature>
<organism evidence="11 12">
    <name type="scientific">Linum tenue</name>
    <dbReference type="NCBI Taxonomy" id="586396"/>
    <lineage>
        <taxon>Eukaryota</taxon>
        <taxon>Viridiplantae</taxon>
        <taxon>Streptophyta</taxon>
        <taxon>Embryophyta</taxon>
        <taxon>Tracheophyta</taxon>
        <taxon>Spermatophyta</taxon>
        <taxon>Magnoliopsida</taxon>
        <taxon>eudicotyledons</taxon>
        <taxon>Gunneridae</taxon>
        <taxon>Pentapetalae</taxon>
        <taxon>rosids</taxon>
        <taxon>fabids</taxon>
        <taxon>Malpighiales</taxon>
        <taxon>Linaceae</taxon>
        <taxon>Linum</taxon>
    </lineage>
</organism>
<comment type="caution">
    <text evidence="11">The sequence shown here is derived from an EMBL/GenBank/DDBJ whole genome shotgun (WGS) entry which is preliminary data.</text>
</comment>
<dbReference type="InterPro" id="IPR026961">
    <property type="entry name" value="PGG_dom"/>
</dbReference>
<name>A0AAV0KNN1_9ROSI</name>
<keyword evidence="12" id="KW-1185">Reference proteome</keyword>
<dbReference type="AlphaFoldDB" id="A0AAV0KNN1"/>
<feature type="region of interest" description="Disordered" evidence="8">
    <location>
        <begin position="611"/>
        <end position="637"/>
    </location>
</feature>
<evidence type="ECO:0000256" key="7">
    <source>
        <dbReference type="PROSITE-ProRule" id="PRU00023"/>
    </source>
</evidence>
<feature type="transmembrane region" description="Helical" evidence="9">
    <location>
        <begin position="547"/>
        <end position="568"/>
    </location>
</feature>
<accession>A0AAV0KNN1</accession>
<reference evidence="11" key="1">
    <citation type="submission" date="2022-08" db="EMBL/GenBank/DDBJ databases">
        <authorList>
            <person name="Gutierrez-Valencia J."/>
        </authorList>
    </citation>
    <scope>NUCLEOTIDE SEQUENCE</scope>
</reference>
<dbReference type="InterPro" id="IPR036770">
    <property type="entry name" value="Ankyrin_rpt-contain_sf"/>
</dbReference>
<keyword evidence="5 7" id="KW-0040">ANK repeat</keyword>
<keyword evidence="6 9" id="KW-0472">Membrane</keyword>
<evidence type="ECO:0000256" key="2">
    <source>
        <dbReference type="ARBA" id="ARBA00022692"/>
    </source>
</evidence>
<dbReference type="Gene3D" id="1.25.40.20">
    <property type="entry name" value="Ankyrin repeat-containing domain"/>
    <property type="match status" value="2"/>
</dbReference>
<dbReference type="SUPFAM" id="SSF48403">
    <property type="entry name" value="Ankyrin repeat"/>
    <property type="match status" value="2"/>
</dbReference>
<evidence type="ECO:0000313" key="11">
    <source>
        <dbReference type="EMBL" id="CAI0423302.1"/>
    </source>
</evidence>
<keyword evidence="4 9" id="KW-1133">Transmembrane helix</keyword>
<feature type="compositionally biased region" description="Basic and acidic residues" evidence="8">
    <location>
        <begin position="611"/>
        <end position="620"/>
    </location>
</feature>
<gene>
    <name evidence="11" type="ORF">LITE_LOCUS19463</name>
</gene>
<feature type="compositionally biased region" description="Low complexity" evidence="8">
    <location>
        <begin position="627"/>
        <end position="637"/>
    </location>
</feature>
<feature type="repeat" description="ANK" evidence="7">
    <location>
        <begin position="227"/>
        <end position="249"/>
    </location>
</feature>
<feature type="transmembrane region" description="Helical" evidence="9">
    <location>
        <begin position="580"/>
        <end position="600"/>
    </location>
</feature>